<proteinExistence type="inferred from homology"/>
<name>A0A0G2I7N7_9PEZI</name>
<dbReference type="InterPro" id="IPR039131">
    <property type="entry name" value="NDUFAF1"/>
</dbReference>
<dbReference type="PANTHER" id="PTHR13194">
    <property type="entry name" value="COMPLEX I INTERMEDIATE-ASSOCIATED PROTEIN 30"/>
    <property type="match status" value="1"/>
</dbReference>
<dbReference type="InterPro" id="IPR013857">
    <property type="entry name" value="NADH-UbQ_OxRdtase-assoc_prot30"/>
</dbReference>
<keyword evidence="3" id="KW-0732">Signal</keyword>
<evidence type="ECO:0000313" key="5">
    <source>
        <dbReference type="EMBL" id="KKY35825.1"/>
    </source>
</evidence>
<feature type="signal peptide" evidence="3">
    <location>
        <begin position="1"/>
        <end position="20"/>
    </location>
</feature>
<dbReference type="GO" id="GO:0010257">
    <property type="term" value="P:NADH dehydrogenase complex assembly"/>
    <property type="evidence" value="ECO:0007669"/>
    <property type="project" value="TreeGrafter"/>
</dbReference>
<reference evidence="5 6" key="2">
    <citation type="submission" date="2015-05" db="EMBL/GenBank/DDBJ databases">
        <authorList>
            <person name="Morales-Cruz A."/>
            <person name="Amrine K.C."/>
            <person name="Cantu D."/>
        </authorList>
    </citation>
    <scope>NUCLEOTIDE SEQUENCE [LARGE SCALE GENOMIC DNA]</scope>
    <source>
        <strain evidence="5">DA912</strain>
    </source>
</reference>
<keyword evidence="6" id="KW-1185">Reference proteome</keyword>
<evidence type="ECO:0000259" key="4">
    <source>
        <dbReference type="Pfam" id="PF08547"/>
    </source>
</evidence>
<evidence type="ECO:0000256" key="2">
    <source>
        <dbReference type="SAM" id="MobiDB-lite"/>
    </source>
</evidence>
<evidence type="ECO:0000256" key="3">
    <source>
        <dbReference type="SAM" id="SignalP"/>
    </source>
</evidence>
<dbReference type="EMBL" id="LCUC01000145">
    <property type="protein sequence ID" value="KKY35825.1"/>
    <property type="molecule type" value="Genomic_DNA"/>
</dbReference>
<dbReference type="PANTHER" id="PTHR13194:SF19">
    <property type="entry name" value="NAD(P)-BINDING ROSSMANN-FOLD SUPERFAMILY PROTEIN"/>
    <property type="match status" value="1"/>
</dbReference>
<dbReference type="AlphaFoldDB" id="A0A0G2I7N7"/>
<dbReference type="Pfam" id="PF08547">
    <property type="entry name" value="CIA30"/>
    <property type="match status" value="1"/>
</dbReference>
<comment type="caution">
    <text evidence="5">The sequence shown here is derived from an EMBL/GenBank/DDBJ whole genome shotgun (WGS) entry which is preliminary data.</text>
</comment>
<dbReference type="Proteomes" id="UP000034680">
    <property type="component" value="Unassembled WGS sequence"/>
</dbReference>
<protein>
    <submittedName>
        <fullName evidence="5">Putative cia30 family protein</fullName>
    </submittedName>
</protein>
<feature type="chain" id="PRO_5002545853" evidence="3">
    <location>
        <begin position="21"/>
        <end position="220"/>
    </location>
</feature>
<evidence type="ECO:0000256" key="1">
    <source>
        <dbReference type="ARBA" id="ARBA00007884"/>
    </source>
</evidence>
<comment type="similarity">
    <text evidence="1">Belongs to the CIA30 family.</text>
</comment>
<feature type="domain" description="NADH:ubiquinone oxidoreductase intermediate-associated protein 30" evidence="4">
    <location>
        <begin position="31"/>
        <end position="209"/>
    </location>
</feature>
<gene>
    <name evidence="5" type="ORF">UCDDA912_g04213</name>
</gene>
<dbReference type="SUPFAM" id="SSF49785">
    <property type="entry name" value="Galactose-binding domain-like"/>
    <property type="match status" value="1"/>
</dbReference>
<dbReference type="OrthoDB" id="426386at2759"/>
<dbReference type="GO" id="GO:0051082">
    <property type="term" value="F:unfolded protein binding"/>
    <property type="evidence" value="ECO:0007669"/>
    <property type="project" value="TreeGrafter"/>
</dbReference>
<feature type="region of interest" description="Disordered" evidence="2">
    <location>
        <begin position="47"/>
        <end position="66"/>
    </location>
</feature>
<accession>A0A0G2I7N7</accession>
<organism evidence="5 6">
    <name type="scientific">Diaporthe ampelina</name>
    <dbReference type="NCBI Taxonomy" id="1214573"/>
    <lineage>
        <taxon>Eukaryota</taxon>
        <taxon>Fungi</taxon>
        <taxon>Dikarya</taxon>
        <taxon>Ascomycota</taxon>
        <taxon>Pezizomycotina</taxon>
        <taxon>Sordariomycetes</taxon>
        <taxon>Sordariomycetidae</taxon>
        <taxon>Diaporthales</taxon>
        <taxon>Diaporthaceae</taxon>
        <taxon>Diaporthe</taxon>
    </lineage>
</organism>
<evidence type="ECO:0000313" key="6">
    <source>
        <dbReference type="Proteomes" id="UP000034680"/>
    </source>
</evidence>
<reference evidence="5 6" key="1">
    <citation type="submission" date="2015-05" db="EMBL/GenBank/DDBJ databases">
        <title>Distinctive expansion of gene families associated with plant cell wall degradation and secondary metabolism in the genomes of grapevine trunk pathogens.</title>
        <authorList>
            <person name="Lawrence D.P."/>
            <person name="Travadon R."/>
            <person name="Rolshausen P.E."/>
            <person name="Baumgartner K."/>
        </authorList>
    </citation>
    <scope>NUCLEOTIDE SEQUENCE [LARGE SCALE GENOMIC DNA]</scope>
    <source>
        <strain evidence="5">DA912</strain>
    </source>
</reference>
<dbReference type="InterPro" id="IPR008979">
    <property type="entry name" value="Galactose-bd-like_sf"/>
</dbReference>
<sequence length="220" mass="23468">MRNSHLSLTALLLHTAVAGGATLPLFHPWNASEWVASDDSVRGGLSRSSLEVIPPGAPGNPSGSGPIASFRGSLDYEALNGSGFASQRTADGWPGLDLSAFDRLVLAVPYADGKTYTLNVKDTVAPPVNGVEQAGVSWEHDFRLPARNATGAGGYDQVVVRFGDLVPTYRGRVQNDTAPLNLADIKRFNIMIRSFFGQETQAGEFELRIKSILAADSEVI</sequence>